<comment type="caution">
    <text evidence="2">The sequence shown here is derived from an EMBL/GenBank/DDBJ whole genome shotgun (WGS) entry which is preliminary data.</text>
</comment>
<evidence type="ECO:0000259" key="1">
    <source>
        <dbReference type="PROSITE" id="PS51186"/>
    </source>
</evidence>
<dbReference type="Pfam" id="PF13508">
    <property type="entry name" value="Acetyltransf_7"/>
    <property type="match status" value="1"/>
</dbReference>
<accession>A0A562VES0</accession>
<dbReference type="Gene3D" id="3.40.630.90">
    <property type="match status" value="1"/>
</dbReference>
<keyword evidence="2" id="KW-0808">Transferase</keyword>
<dbReference type="PROSITE" id="PS51186">
    <property type="entry name" value="GNAT"/>
    <property type="match status" value="1"/>
</dbReference>
<dbReference type="AlphaFoldDB" id="A0A562VES0"/>
<keyword evidence="3" id="KW-1185">Reference proteome</keyword>
<dbReference type="InterPro" id="IPR000182">
    <property type="entry name" value="GNAT_dom"/>
</dbReference>
<evidence type="ECO:0000313" key="3">
    <source>
        <dbReference type="Proteomes" id="UP000321617"/>
    </source>
</evidence>
<sequence>MTTSTSTIRRLGPDDHASCVALSLDRGWSPESRKWRFLLEHGTGHGVVDDSGRLIAAVTVTGGEGRAAVGMMLVARDHARRGIGERLMRHVLSVSHGSLVTLYATAAGRRLYRRLGFEDVSPVTTHVGRFVSGATPPGRVRPATPEDLDAIAAVDRAAHGSDRRALLSAFAGLADRTLVVTGPDGGVTGFAARWRNDGTMMIGPVVAAGDSDALALIGRLAEDSDLPVRLDLEHRLTAVREWATAHGLAPGFDTTLMAHGRSDLPGSREHRFQPMSVAIH</sequence>
<name>A0A562VES0_9ACTN</name>
<feature type="domain" description="N-acetyltransferase" evidence="1">
    <location>
        <begin position="6"/>
        <end position="142"/>
    </location>
</feature>
<dbReference type="Pfam" id="PF18014">
    <property type="entry name" value="Acetyltransf_18"/>
    <property type="match status" value="1"/>
</dbReference>
<dbReference type="PANTHER" id="PTHR47237">
    <property type="entry name" value="SLL0310 PROTEIN"/>
    <property type="match status" value="1"/>
</dbReference>
<organism evidence="2 3">
    <name type="scientific">Stackebrandtia albiflava</name>
    <dbReference type="NCBI Taxonomy" id="406432"/>
    <lineage>
        <taxon>Bacteria</taxon>
        <taxon>Bacillati</taxon>
        <taxon>Actinomycetota</taxon>
        <taxon>Actinomycetes</taxon>
        <taxon>Glycomycetales</taxon>
        <taxon>Glycomycetaceae</taxon>
        <taxon>Stackebrandtia</taxon>
    </lineage>
</organism>
<proteinExistence type="predicted"/>
<dbReference type="Gene3D" id="3.40.630.30">
    <property type="match status" value="1"/>
</dbReference>
<dbReference type="EMBL" id="VLLL01000005">
    <property type="protein sequence ID" value="TWJ16358.1"/>
    <property type="molecule type" value="Genomic_DNA"/>
</dbReference>
<dbReference type="PANTHER" id="PTHR47237:SF2">
    <property type="entry name" value="BLL4206 PROTEIN"/>
    <property type="match status" value="1"/>
</dbReference>
<dbReference type="InterPro" id="IPR016181">
    <property type="entry name" value="Acyl_CoA_acyltransferase"/>
</dbReference>
<dbReference type="InterPro" id="IPR052729">
    <property type="entry name" value="Acyl/Acetyltrans_Enzymes"/>
</dbReference>
<protein>
    <submittedName>
        <fullName evidence="2">Acetyltransferase (GNAT) family protein</fullName>
    </submittedName>
</protein>
<dbReference type="InterPro" id="IPR041496">
    <property type="entry name" value="YitH/HolE_GNAT"/>
</dbReference>
<dbReference type="SUPFAM" id="SSF55729">
    <property type="entry name" value="Acyl-CoA N-acyltransferases (Nat)"/>
    <property type="match status" value="1"/>
</dbReference>
<gene>
    <name evidence="2" type="ORF">LX16_2087</name>
</gene>
<dbReference type="Proteomes" id="UP000321617">
    <property type="component" value="Unassembled WGS sequence"/>
</dbReference>
<reference evidence="2 3" key="1">
    <citation type="journal article" date="2013" name="Stand. Genomic Sci.">
        <title>Genomic Encyclopedia of Type Strains, Phase I: The one thousand microbial genomes (KMG-I) project.</title>
        <authorList>
            <person name="Kyrpides N.C."/>
            <person name="Woyke T."/>
            <person name="Eisen J.A."/>
            <person name="Garrity G."/>
            <person name="Lilburn T.G."/>
            <person name="Beck B.J."/>
            <person name="Whitman W.B."/>
            <person name="Hugenholtz P."/>
            <person name="Klenk H.P."/>
        </authorList>
    </citation>
    <scope>NUCLEOTIDE SEQUENCE [LARGE SCALE GENOMIC DNA]</scope>
    <source>
        <strain evidence="2 3">DSM 45044</strain>
    </source>
</reference>
<dbReference type="GO" id="GO:0016747">
    <property type="term" value="F:acyltransferase activity, transferring groups other than amino-acyl groups"/>
    <property type="evidence" value="ECO:0007669"/>
    <property type="project" value="InterPro"/>
</dbReference>
<dbReference type="CDD" id="cd04301">
    <property type="entry name" value="NAT_SF"/>
    <property type="match status" value="1"/>
</dbReference>
<evidence type="ECO:0000313" key="2">
    <source>
        <dbReference type="EMBL" id="TWJ16358.1"/>
    </source>
</evidence>